<dbReference type="EMBL" id="CM023472">
    <property type="protein sequence ID" value="KAH7959473.1"/>
    <property type="molecule type" value="Genomic_DNA"/>
</dbReference>
<organism evidence="1 2">
    <name type="scientific">Dermacentor silvarum</name>
    <name type="common">Tick</name>
    <dbReference type="NCBI Taxonomy" id="543639"/>
    <lineage>
        <taxon>Eukaryota</taxon>
        <taxon>Metazoa</taxon>
        <taxon>Ecdysozoa</taxon>
        <taxon>Arthropoda</taxon>
        <taxon>Chelicerata</taxon>
        <taxon>Arachnida</taxon>
        <taxon>Acari</taxon>
        <taxon>Parasitiformes</taxon>
        <taxon>Ixodida</taxon>
        <taxon>Ixodoidea</taxon>
        <taxon>Ixodidae</taxon>
        <taxon>Rhipicephalinae</taxon>
        <taxon>Dermacentor</taxon>
    </lineage>
</organism>
<gene>
    <name evidence="1" type="ORF">HPB49_011343</name>
</gene>
<dbReference type="Proteomes" id="UP000821865">
    <property type="component" value="Chromosome 3"/>
</dbReference>
<evidence type="ECO:0000313" key="1">
    <source>
        <dbReference type="EMBL" id="KAH7959473.1"/>
    </source>
</evidence>
<accession>A0ACB8D573</accession>
<proteinExistence type="predicted"/>
<comment type="caution">
    <text evidence="1">The sequence shown here is derived from an EMBL/GenBank/DDBJ whole genome shotgun (WGS) entry which is preliminary data.</text>
</comment>
<name>A0ACB8D573_DERSI</name>
<sequence>MLSTVDWSSEYSRIGPAARCAIHAFKLDTARTYVLTRINLWPVQNVELSCLPDPMTTLLMTASYVAEIAVESMQQITPIVQYVKRLTKREEKLQEAASNAT</sequence>
<evidence type="ECO:0000313" key="2">
    <source>
        <dbReference type="Proteomes" id="UP000821865"/>
    </source>
</evidence>
<reference evidence="1" key="1">
    <citation type="submission" date="2020-05" db="EMBL/GenBank/DDBJ databases">
        <title>Large-scale comparative analyses of tick genomes elucidate their genetic diversity and vector capacities.</title>
        <authorList>
            <person name="Jia N."/>
            <person name="Wang J."/>
            <person name="Shi W."/>
            <person name="Du L."/>
            <person name="Sun Y."/>
            <person name="Zhan W."/>
            <person name="Jiang J."/>
            <person name="Wang Q."/>
            <person name="Zhang B."/>
            <person name="Ji P."/>
            <person name="Sakyi L.B."/>
            <person name="Cui X."/>
            <person name="Yuan T."/>
            <person name="Jiang B."/>
            <person name="Yang W."/>
            <person name="Lam T.T.-Y."/>
            <person name="Chang Q."/>
            <person name="Ding S."/>
            <person name="Wang X."/>
            <person name="Zhu J."/>
            <person name="Ruan X."/>
            <person name="Zhao L."/>
            <person name="Wei J."/>
            <person name="Que T."/>
            <person name="Du C."/>
            <person name="Cheng J."/>
            <person name="Dai P."/>
            <person name="Han X."/>
            <person name="Huang E."/>
            <person name="Gao Y."/>
            <person name="Liu J."/>
            <person name="Shao H."/>
            <person name="Ye R."/>
            <person name="Li L."/>
            <person name="Wei W."/>
            <person name="Wang X."/>
            <person name="Wang C."/>
            <person name="Yang T."/>
            <person name="Huo Q."/>
            <person name="Li W."/>
            <person name="Guo W."/>
            <person name="Chen H."/>
            <person name="Zhou L."/>
            <person name="Ni X."/>
            <person name="Tian J."/>
            <person name="Zhou Y."/>
            <person name="Sheng Y."/>
            <person name="Liu T."/>
            <person name="Pan Y."/>
            <person name="Xia L."/>
            <person name="Li J."/>
            <person name="Zhao F."/>
            <person name="Cao W."/>
        </authorList>
    </citation>
    <scope>NUCLEOTIDE SEQUENCE</scope>
    <source>
        <strain evidence="1">Dsil-2018</strain>
    </source>
</reference>
<keyword evidence="2" id="KW-1185">Reference proteome</keyword>
<protein>
    <submittedName>
        <fullName evidence="1">Uncharacterized protein</fullName>
    </submittedName>
</protein>